<dbReference type="AlphaFoldDB" id="A0A9Q0XLQ1"/>
<accession>A0A9Q0XLQ1</accession>
<proteinExistence type="predicted"/>
<name>A0A9Q0XLQ1_9SAUR</name>
<evidence type="ECO:0000256" key="1">
    <source>
        <dbReference type="SAM" id="MobiDB-lite"/>
    </source>
</evidence>
<evidence type="ECO:0000313" key="3">
    <source>
        <dbReference type="Proteomes" id="UP001142489"/>
    </source>
</evidence>
<sequence>MARTSRKSCERSSPTSPNNHSTKPGSLKKYNISLRILLQCWDLATLIEANSVSDPVSSEYEDDTQKPPSPTQEVPTLVTSACYTSVSLLKIL</sequence>
<organism evidence="2 3">
    <name type="scientific">Phrynocephalus forsythii</name>
    <dbReference type="NCBI Taxonomy" id="171643"/>
    <lineage>
        <taxon>Eukaryota</taxon>
        <taxon>Metazoa</taxon>
        <taxon>Chordata</taxon>
        <taxon>Craniata</taxon>
        <taxon>Vertebrata</taxon>
        <taxon>Euteleostomi</taxon>
        <taxon>Lepidosauria</taxon>
        <taxon>Squamata</taxon>
        <taxon>Bifurcata</taxon>
        <taxon>Unidentata</taxon>
        <taxon>Episquamata</taxon>
        <taxon>Toxicofera</taxon>
        <taxon>Iguania</taxon>
        <taxon>Acrodonta</taxon>
        <taxon>Agamidae</taxon>
        <taxon>Agaminae</taxon>
        <taxon>Phrynocephalus</taxon>
    </lineage>
</organism>
<feature type="region of interest" description="Disordered" evidence="1">
    <location>
        <begin position="1"/>
        <end position="26"/>
    </location>
</feature>
<reference evidence="2" key="1">
    <citation type="journal article" date="2023" name="DNA Res.">
        <title>Chromosome-level genome assembly of Phrynocephalus forsythii using third-generation DNA sequencing and Hi-C analysis.</title>
        <authorList>
            <person name="Qi Y."/>
            <person name="Zhao W."/>
            <person name="Zhao Y."/>
            <person name="Niu C."/>
            <person name="Cao S."/>
            <person name="Zhang Y."/>
        </authorList>
    </citation>
    <scope>NUCLEOTIDE SEQUENCE</scope>
    <source>
        <tissue evidence="2">Muscle</tissue>
    </source>
</reference>
<dbReference type="Proteomes" id="UP001142489">
    <property type="component" value="Unassembled WGS sequence"/>
</dbReference>
<protein>
    <submittedName>
        <fullName evidence="2">Uncharacterized protein</fullName>
    </submittedName>
</protein>
<feature type="compositionally biased region" description="Polar residues" evidence="1">
    <location>
        <begin position="11"/>
        <end position="24"/>
    </location>
</feature>
<feature type="region of interest" description="Disordered" evidence="1">
    <location>
        <begin position="54"/>
        <end position="74"/>
    </location>
</feature>
<comment type="caution">
    <text evidence="2">The sequence shown here is derived from an EMBL/GenBank/DDBJ whole genome shotgun (WGS) entry which is preliminary data.</text>
</comment>
<dbReference type="EMBL" id="JAPFRF010000011">
    <property type="protein sequence ID" value="KAJ7317108.1"/>
    <property type="molecule type" value="Genomic_DNA"/>
</dbReference>
<gene>
    <name evidence="2" type="ORF">JRQ81_003270</name>
</gene>
<evidence type="ECO:0000313" key="2">
    <source>
        <dbReference type="EMBL" id="KAJ7317108.1"/>
    </source>
</evidence>
<keyword evidence="3" id="KW-1185">Reference proteome</keyword>